<dbReference type="PROSITE" id="PS50868">
    <property type="entry name" value="POST_SET"/>
    <property type="match status" value="1"/>
</dbReference>
<evidence type="ECO:0000313" key="9">
    <source>
        <dbReference type="EMBL" id="RJG02793.1"/>
    </source>
</evidence>
<dbReference type="Pfam" id="PF00856">
    <property type="entry name" value="SET"/>
    <property type="match status" value="1"/>
</dbReference>
<evidence type="ECO:0000313" key="10">
    <source>
        <dbReference type="Proteomes" id="UP000266327"/>
    </source>
</evidence>
<comment type="caution">
    <text evidence="9">The sequence shown here is derived from an EMBL/GenBank/DDBJ whole genome shotgun (WGS) entry which is preliminary data.</text>
</comment>
<evidence type="ECO:0000256" key="1">
    <source>
        <dbReference type="ARBA" id="ARBA00004286"/>
    </source>
</evidence>
<evidence type="ECO:0000256" key="6">
    <source>
        <dbReference type="SAM" id="MobiDB-lite"/>
    </source>
</evidence>
<dbReference type="SMART" id="SM00317">
    <property type="entry name" value="SET"/>
    <property type="match status" value="1"/>
</dbReference>
<evidence type="ECO:0000256" key="3">
    <source>
        <dbReference type="ARBA" id="ARBA00022603"/>
    </source>
</evidence>
<feature type="region of interest" description="Disordered" evidence="6">
    <location>
        <begin position="1"/>
        <end position="24"/>
    </location>
</feature>
<dbReference type="InterPro" id="IPR003616">
    <property type="entry name" value="Post-SET_dom"/>
</dbReference>
<evidence type="ECO:0000256" key="2">
    <source>
        <dbReference type="ARBA" id="ARBA00022454"/>
    </source>
</evidence>
<dbReference type="InterPro" id="IPR050777">
    <property type="entry name" value="SET2_Histone-Lys_MeTrsfase"/>
</dbReference>
<gene>
    <name evidence="9" type="ORF">D3878_15400</name>
</gene>
<dbReference type="GO" id="GO:0005694">
    <property type="term" value="C:chromosome"/>
    <property type="evidence" value="ECO:0007669"/>
    <property type="project" value="UniProtKB-SubCell"/>
</dbReference>
<evidence type="ECO:0000259" key="7">
    <source>
        <dbReference type="PROSITE" id="PS50280"/>
    </source>
</evidence>
<evidence type="ECO:0000256" key="4">
    <source>
        <dbReference type="ARBA" id="ARBA00022679"/>
    </source>
</evidence>
<keyword evidence="10" id="KW-1185">Reference proteome</keyword>
<feature type="domain" description="Post-SET" evidence="8">
    <location>
        <begin position="150"/>
        <end position="166"/>
    </location>
</feature>
<sequence length="176" mass="19469">MYKDPLNTSGATDAAASASPARQGPAFVVKGSRIHGRGVFASRRIAAGSRIVEYKGERITAEQAVERHGRDPENPHHTFFFSLEDGRMIDGDAGGNNARWINHACEPNCEAREENGRVFIYALRDIEPQEELGYDYGLVIDERQTAAIKRDYACHCGASTCRKTMLAPKRKKSSRA</sequence>
<dbReference type="Proteomes" id="UP000266327">
    <property type="component" value="Unassembled WGS sequence"/>
</dbReference>
<organism evidence="9 10">
    <name type="scientific">Noviherbaspirillum sedimenti</name>
    <dbReference type="NCBI Taxonomy" id="2320865"/>
    <lineage>
        <taxon>Bacteria</taxon>
        <taxon>Pseudomonadati</taxon>
        <taxon>Pseudomonadota</taxon>
        <taxon>Betaproteobacteria</taxon>
        <taxon>Burkholderiales</taxon>
        <taxon>Oxalobacteraceae</taxon>
        <taxon>Noviherbaspirillum</taxon>
    </lineage>
</organism>
<dbReference type="InterPro" id="IPR001214">
    <property type="entry name" value="SET_dom"/>
</dbReference>
<reference evidence="10" key="1">
    <citation type="submission" date="2018-09" db="EMBL/GenBank/DDBJ databases">
        <authorList>
            <person name="Zhu H."/>
        </authorList>
    </citation>
    <scope>NUCLEOTIDE SEQUENCE [LARGE SCALE GENOMIC DNA]</scope>
    <source>
        <strain evidence="10">K1S02-23</strain>
    </source>
</reference>
<dbReference type="SUPFAM" id="SSF82199">
    <property type="entry name" value="SET domain"/>
    <property type="match status" value="1"/>
</dbReference>
<protein>
    <submittedName>
        <fullName evidence="9">SET domain-containing protein-lysine N-methyltransferase</fullName>
    </submittedName>
</protein>
<dbReference type="PANTHER" id="PTHR22884">
    <property type="entry name" value="SET DOMAIN PROTEINS"/>
    <property type="match status" value="1"/>
</dbReference>
<keyword evidence="4 9" id="KW-0808">Transferase</keyword>
<feature type="compositionally biased region" description="Low complexity" evidence="6">
    <location>
        <begin position="8"/>
        <end position="24"/>
    </location>
</feature>
<dbReference type="EMBL" id="QYUQ01000002">
    <property type="protein sequence ID" value="RJG02793.1"/>
    <property type="molecule type" value="Genomic_DNA"/>
</dbReference>
<dbReference type="GO" id="GO:0032259">
    <property type="term" value="P:methylation"/>
    <property type="evidence" value="ECO:0007669"/>
    <property type="project" value="UniProtKB-KW"/>
</dbReference>
<keyword evidence="5" id="KW-0949">S-adenosyl-L-methionine</keyword>
<dbReference type="InterPro" id="IPR046341">
    <property type="entry name" value="SET_dom_sf"/>
</dbReference>
<feature type="domain" description="SET" evidence="7">
    <location>
        <begin position="25"/>
        <end position="137"/>
    </location>
</feature>
<proteinExistence type="predicted"/>
<keyword evidence="2" id="KW-0158">Chromosome</keyword>
<accession>A0A3A3G2S5</accession>
<keyword evidence="3 9" id="KW-0489">Methyltransferase</keyword>
<dbReference type="AlphaFoldDB" id="A0A3A3G2S5"/>
<name>A0A3A3G2S5_9BURK</name>
<comment type="subcellular location">
    <subcellularLocation>
        <location evidence="1">Chromosome</location>
    </subcellularLocation>
</comment>
<dbReference type="GO" id="GO:0008168">
    <property type="term" value="F:methyltransferase activity"/>
    <property type="evidence" value="ECO:0007669"/>
    <property type="project" value="UniProtKB-KW"/>
</dbReference>
<evidence type="ECO:0000256" key="5">
    <source>
        <dbReference type="ARBA" id="ARBA00022691"/>
    </source>
</evidence>
<dbReference type="PROSITE" id="PS50280">
    <property type="entry name" value="SET"/>
    <property type="match status" value="1"/>
</dbReference>
<dbReference type="RefSeq" id="WP_119786294.1">
    <property type="nucleotide sequence ID" value="NZ_QYUQ01000002.1"/>
</dbReference>
<dbReference type="OrthoDB" id="9790349at2"/>
<evidence type="ECO:0000259" key="8">
    <source>
        <dbReference type="PROSITE" id="PS50868"/>
    </source>
</evidence>
<dbReference type="Gene3D" id="2.170.270.10">
    <property type="entry name" value="SET domain"/>
    <property type="match status" value="1"/>
</dbReference>